<evidence type="ECO:0000313" key="2">
    <source>
        <dbReference type="EMBL" id="KAF2676354.1"/>
    </source>
</evidence>
<dbReference type="AlphaFoldDB" id="A0A6G1IDQ0"/>
<gene>
    <name evidence="2" type="ORF">K458DRAFT_183571</name>
</gene>
<keyword evidence="3" id="KW-1185">Reference proteome</keyword>
<proteinExistence type="predicted"/>
<name>A0A6G1IDQ0_9PLEO</name>
<evidence type="ECO:0008006" key="4">
    <source>
        <dbReference type="Google" id="ProtNLM"/>
    </source>
</evidence>
<dbReference type="EMBL" id="MU005636">
    <property type="protein sequence ID" value="KAF2676354.1"/>
    <property type="molecule type" value="Genomic_DNA"/>
</dbReference>
<feature type="region of interest" description="Disordered" evidence="1">
    <location>
        <begin position="369"/>
        <end position="399"/>
    </location>
</feature>
<evidence type="ECO:0000256" key="1">
    <source>
        <dbReference type="SAM" id="MobiDB-lite"/>
    </source>
</evidence>
<reference evidence="2" key="1">
    <citation type="journal article" date="2020" name="Stud. Mycol.">
        <title>101 Dothideomycetes genomes: a test case for predicting lifestyles and emergence of pathogens.</title>
        <authorList>
            <person name="Haridas S."/>
            <person name="Albert R."/>
            <person name="Binder M."/>
            <person name="Bloem J."/>
            <person name="Labutti K."/>
            <person name="Salamov A."/>
            <person name="Andreopoulos B."/>
            <person name="Baker S."/>
            <person name="Barry K."/>
            <person name="Bills G."/>
            <person name="Bluhm B."/>
            <person name="Cannon C."/>
            <person name="Castanera R."/>
            <person name="Culley D."/>
            <person name="Daum C."/>
            <person name="Ezra D."/>
            <person name="Gonzalez J."/>
            <person name="Henrissat B."/>
            <person name="Kuo A."/>
            <person name="Liang C."/>
            <person name="Lipzen A."/>
            <person name="Lutzoni F."/>
            <person name="Magnuson J."/>
            <person name="Mondo S."/>
            <person name="Nolan M."/>
            <person name="Ohm R."/>
            <person name="Pangilinan J."/>
            <person name="Park H.-J."/>
            <person name="Ramirez L."/>
            <person name="Alfaro M."/>
            <person name="Sun H."/>
            <person name="Tritt A."/>
            <person name="Yoshinaga Y."/>
            <person name="Zwiers L.-H."/>
            <person name="Turgeon B."/>
            <person name="Goodwin S."/>
            <person name="Spatafora J."/>
            <person name="Crous P."/>
            <person name="Grigoriev I."/>
        </authorList>
    </citation>
    <scope>NUCLEOTIDE SEQUENCE</scope>
    <source>
        <strain evidence="2">CBS 122367</strain>
    </source>
</reference>
<sequence>MDIPHRPRSSSIPRNYTRMPRPDDQFDVVKAGALCLKLRAIDGLLHSAPSWHRLVLDFAAIIRSDTTTQSVADTEVLDHLPVLLARMRRPDLIPDTFVDLYTTVLKGRIYRNENRCSDFRKGPDPTCSEVLRILPVIDHQLGTSLSAFFNAMNDAVKPFPLLELPAELRLQIYSHLLPRANYLSLFGQPSRASRPPRLNLVDILRTSHQLHGEVTEYFYNNQTLLMKVVCPGPKRTCEDYWQRSHDTLAGMNPRTRQLFKQLEIQMDLLLAAHPAYPGLPESTFYRGVIESPIFAAMLKMLPNLEAVIISFSSNVRMGAARRDRADLWVRDALHWLIGQIPESLQLRWDFYCWSKADLGPELKEKLAPRGEIQEVKCPSRPDRPSRGAQPSLYQISSGP</sequence>
<accession>A0A6G1IDQ0</accession>
<evidence type="ECO:0000313" key="3">
    <source>
        <dbReference type="Proteomes" id="UP000799291"/>
    </source>
</evidence>
<protein>
    <recommendedName>
        <fullName evidence="4">F-box domain-containing protein</fullName>
    </recommendedName>
</protein>
<feature type="compositionally biased region" description="Basic and acidic residues" evidence="1">
    <location>
        <begin position="369"/>
        <end position="385"/>
    </location>
</feature>
<dbReference type="PANTHER" id="PTHR42085:SF1">
    <property type="entry name" value="F-BOX DOMAIN-CONTAINING PROTEIN"/>
    <property type="match status" value="1"/>
</dbReference>
<organism evidence="2 3">
    <name type="scientific">Lentithecium fluviatile CBS 122367</name>
    <dbReference type="NCBI Taxonomy" id="1168545"/>
    <lineage>
        <taxon>Eukaryota</taxon>
        <taxon>Fungi</taxon>
        <taxon>Dikarya</taxon>
        <taxon>Ascomycota</taxon>
        <taxon>Pezizomycotina</taxon>
        <taxon>Dothideomycetes</taxon>
        <taxon>Pleosporomycetidae</taxon>
        <taxon>Pleosporales</taxon>
        <taxon>Massarineae</taxon>
        <taxon>Lentitheciaceae</taxon>
        <taxon>Lentithecium</taxon>
    </lineage>
</organism>
<dbReference type="Proteomes" id="UP000799291">
    <property type="component" value="Unassembled WGS sequence"/>
</dbReference>
<dbReference type="PANTHER" id="PTHR42085">
    <property type="entry name" value="F-BOX DOMAIN-CONTAINING PROTEIN"/>
    <property type="match status" value="1"/>
</dbReference>
<dbReference type="OrthoDB" id="5372935at2759"/>
<dbReference type="InterPro" id="IPR038883">
    <property type="entry name" value="AN11006-like"/>
</dbReference>